<dbReference type="EMBL" id="BJWL01000003">
    <property type="protein sequence ID" value="GFY83298.1"/>
    <property type="molecule type" value="Genomic_DNA"/>
</dbReference>
<feature type="region of interest" description="Disordered" evidence="1">
    <location>
        <begin position="58"/>
        <end position="93"/>
    </location>
</feature>
<dbReference type="GO" id="GO:0016301">
    <property type="term" value="F:kinase activity"/>
    <property type="evidence" value="ECO:0007669"/>
    <property type="project" value="UniProtKB-KW"/>
</dbReference>
<feature type="compositionally biased region" description="Polar residues" evidence="1">
    <location>
        <begin position="146"/>
        <end position="169"/>
    </location>
</feature>
<gene>
    <name evidence="2" type="ORF">Acr_03g0000720</name>
</gene>
<proteinExistence type="predicted"/>
<protein>
    <submittedName>
        <fullName evidence="2">Membrane-associated kinase regulator</fullName>
    </submittedName>
</protein>
<evidence type="ECO:0000313" key="3">
    <source>
        <dbReference type="Proteomes" id="UP000585474"/>
    </source>
</evidence>
<sequence length="301" mass="33400">MEAFSLLKFWRIVARDDVAGASVSGADSETDEEDSFFDLEFTVPGCDEKEQNDAVNVDVNSSDSDGDSTDAMNRSNFIESPNDKKPQSPISFLRSPPKLRVFMLFRNSKSGKTEANEKCTVEEKYLKLIKPLYARASKRYAENQNLSDEFSTSTPSSFPIQAPKSSSKKQVAERQGSRPPPLRVVCKRLGKSRSVSAVSGTPPAPARRDDSLLQQHDGIQSAILHCKRSYNSSREFSVLSRSTSNPYHEISVNPSRTSIEDFKDKNKHMNSCISSGFEKGKKEKAGKCLGPSNDAYINCFL</sequence>
<keyword evidence="2" id="KW-0418">Kinase</keyword>
<dbReference type="Proteomes" id="UP000585474">
    <property type="component" value="Unassembled WGS sequence"/>
</dbReference>
<comment type="caution">
    <text evidence="2">The sequence shown here is derived from an EMBL/GenBank/DDBJ whole genome shotgun (WGS) entry which is preliminary data.</text>
</comment>
<dbReference type="PANTHER" id="PTHR33929:SF4">
    <property type="entry name" value="MEMBRANE-ASSOCIATED KINASE REGULATOR 5"/>
    <property type="match status" value="1"/>
</dbReference>
<dbReference type="OrthoDB" id="689803at2759"/>
<dbReference type="GO" id="GO:0005886">
    <property type="term" value="C:plasma membrane"/>
    <property type="evidence" value="ECO:0007669"/>
    <property type="project" value="InterPro"/>
</dbReference>
<name>A0A7J0EA04_9ERIC</name>
<keyword evidence="3" id="KW-1185">Reference proteome</keyword>
<evidence type="ECO:0000256" key="1">
    <source>
        <dbReference type="SAM" id="MobiDB-lite"/>
    </source>
</evidence>
<dbReference type="PANTHER" id="PTHR33929">
    <property type="entry name" value="MEMBRANE-ASSOCIATED KINASE REGULATOR 2-RELATED"/>
    <property type="match status" value="1"/>
</dbReference>
<dbReference type="AlphaFoldDB" id="A0A7J0EA04"/>
<evidence type="ECO:0000313" key="2">
    <source>
        <dbReference type="EMBL" id="GFY83298.1"/>
    </source>
</evidence>
<dbReference type="InterPro" id="IPR039619">
    <property type="entry name" value="MAKR2/5"/>
</dbReference>
<reference evidence="2 3" key="1">
    <citation type="submission" date="2019-07" db="EMBL/GenBank/DDBJ databases">
        <title>De Novo Assembly of kiwifruit Actinidia rufa.</title>
        <authorList>
            <person name="Sugita-Konishi S."/>
            <person name="Sato K."/>
            <person name="Mori E."/>
            <person name="Abe Y."/>
            <person name="Kisaki G."/>
            <person name="Hamano K."/>
            <person name="Suezawa K."/>
            <person name="Otani M."/>
            <person name="Fukuda T."/>
            <person name="Manabe T."/>
            <person name="Gomi K."/>
            <person name="Tabuchi M."/>
            <person name="Akimitsu K."/>
            <person name="Kataoka I."/>
        </authorList>
    </citation>
    <scope>NUCLEOTIDE SEQUENCE [LARGE SCALE GENOMIC DNA]</scope>
    <source>
        <strain evidence="3">cv. Fuchu</strain>
    </source>
</reference>
<organism evidence="2 3">
    <name type="scientific">Actinidia rufa</name>
    <dbReference type="NCBI Taxonomy" id="165716"/>
    <lineage>
        <taxon>Eukaryota</taxon>
        <taxon>Viridiplantae</taxon>
        <taxon>Streptophyta</taxon>
        <taxon>Embryophyta</taxon>
        <taxon>Tracheophyta</taxon>
        <taxon>Spermatophyta</taxon>
        <taxon>Magnoliopsida</taxon>
        <taxon>eudicotyledons</taxon>
        <taxon>Gunneridae</taxon>
        <taxon>Pentapetalae</taxon>
        <taxon>asterids</taxon>
        <taxon>Ericales</taxon>
        <taxon>Actinidiaceae</taxon>
        <taxon>Actinidia</taxon>
    </lineage>
</organism>
<keyword evidence="2" id="KW-0808">Transferase</keyword>
<feature type="region of interest" description="Disordered" evidence="1">
    <location>
        <begin position="146"/>
        <end position="184"/>
    </location>
</feature>
<accession>A0A7J0EA04</accession>